<dbReference type="GO" id="GO:0006354">
    <property type="term" value="P:DNA-templated transcription elongation"/>
    <property type="evidence" value="ECO:0007669"/>
    <property type="project" value="TreeGrafter"/>
</dbReference>
<dbReference type="Pfam" id="PF01272">
    <property type="entry name" value="GreA_GreB"/>
    <property type="match status" value="1"/>
</dbReference>
<organism evidence="2 3">
    <name type="scientific">Paenimyroides marinum</name>
    <dbReference type="NCBI Taxonomy" id="1159016"/>
    <lineage>
        <taxon>Bacteria</taxon>
        <taxon>Pseudomonadati</taxon>
        <taxon>Bacteroidota</taxon>
        <taxon>Flavobacteriia</taxon>
        <taxon>Flavobacteriales</taxon>
        <taxon>Flavobacteriaceae</taxon>
        <taxon>Paenimyroides</taxon>
    </lineage>
</organism>
<reference evidence="2 3" key="1">
    <citation type="submission" date="2016-10" db="EMBL/GenBank/DDBJ databases">
        <authorList>
            <person name="de Groot N.N."/>
        </authorList>
    </citation>
    <scope>NUCLEOTIDE SEQUENCE [LARGE SCALE GENOMIC DNA]</scope>
    <source>
        <strain evidence="2 3">CGMCC 1.10825</strain>
    </source>
</reference>
<dbReference type="InterPro" id="IPR023459">
    <property type="entry name" value="Tscrpt_elong_fac_GreA/B_fam"/>
</dbReference>
<dbReference type="InterPro" id="IPR036953">
    <property type="entry name" value="GreA/GreB_C_sf"/>
</dbReference>
<keyword evidence="2" id="KW-0418">Kinase</keyword>
<proteinExistence type="predicted"/>
<dbReference type="Proteomes" id="UP000199634">
    <property type="component" value="Unassembled WGS sequence"/>
</dbReference>
<protein>
    <submittedName>
        <fullName evidence="2">Regulator of nucleoside diphosphate kinase</fullName>
    </submittedName>
</protein>
<accession>A0A1H6LTM6</accession>
<dbReference type="GO" id="GO:0003677">
    <property type="term" value="F:DNA binding"/>
    <property type="evidence" value="ECO:0007669"/>
    <property type="project" value="InterPro"/>
</dbReference>
<dbReference type="STRING" id="1159016.SAMN02927937_02147"/>
<name>A0A1H6LTM6_9FLAO</name>
<dbReference type="GO" id="GO:0032784">
    <property type="term" value="P:regulation of DNA-templated transcription elongation"/>
    <property type="evidence" value="ECO:0007669"/>
    <property type="project" value="InterPro"/>
</dbReference>
<keyword evidence="3" id="KW-1185">Reference proteome</keyword>
<evidence type="ECO:0000313" key="3">
    <source>
        <dbReference type="Proteomes" id="UP000199634"/>
    </source>
</evidence>
<evidence type="ECO:0000259" key="1">
    <source>
        <dbReference type="Pfam" id="PF01272"/>
    </source>
</evidence>
<feature type="domain" description="Transcription elongation factor GreA/GreB C-terminal" evidence="1">
    <location>
        <begin position="55"/>
        <end position="129"/>
    </location>
</feature>
<dbReference type="PANTHER" id="PTHR30437:SF5">
    <property type="entry name" value="REGULATOR OF NUCLEOSIDE DIPHOSPHATE KINASE"/>
    <property type="match status" value="1"/>
</dbReference>
<dbReference type="GO" id="GO:0016301">
    <property type="term" value="F:kinase activity"/>
    <property type="evidence" value="ECO:0007669"/>
    <property type="project" value="UniProtKB-KW"/>
</dbReference>
<dbReference type="SUPFAM" id="SSF54534">
    <property type="entry name" value="FKBP-like"/>
    <property type="match status" value="1"/>
</dbReference>
<dbReference type="Gene3D" id="3.10.50.30">
    <property type="entry name" value="Transcription elongation factor, GreA/GreB, C-terminal domain"/>
    <property type="match status" value="1"/>
</dbReference>
<dbReference type="AlphaFoldDB" id="A0A1H6LTM6"/>
<evidence type="ECO:0000313" key="2">
    <source>
        <dbReference type="EMBL" id="SEH92072.1"/>
    </source>
</evidence>
<dbReference type="InterPro" id="IPR001437">
    <property type="entry name" value="Tscrpt_elong_fac_GreA/B_C"/>
</dbReference>
<sequence length="134" mass="15173">MEQIKKIMSNNIILTTGTYDLIKDHIRRKKVTLKEEEILTNELKTASQVLRRVLPADIVCVNSIVTYKNHTTGQEKTVTFVGPKKSKPSKNKISILSDEGIAMVGYKTGDIIEWPAKDGDLKLEILKVEHLQKQ</sequence>
<dbReference type="GO" id="GO:0070063">
    <property type="term" value="F:RNA polymerase binding"/>
    <property type="evidence" value="ECO:0007669"/>
    <property type="project" value="InterPro"/>
</dbReference>
<gene>
    <name evidence="2" type="ORF">SAMN02927937_02147</name>
</gene>
<keyword evidence="2" id="KW-0808">Transferase</keyword>
<dbReference type="EMBL" id="FNXE01000031">
    <property type="protein sequence ID" value="SEH92072.1"/>
    <property type="molecule type" value="Genomic_DNA"/>
</dbReference>
<dbReference type="PANTHER" id="PTHR30437">
    <property type="entry name" value="TRANSCRIPTION ELONGATION FACTOR GREA"/>
    <property type="match status" value="1"/>
</dbReference>